<dbReference type="PANTHER" id="PTHR10811">
    <property type="entry name" value="FRINGE-RELATED"/>
    <property type="match status" value="1"/>
</dbReference>
<sequence length="492" mass="55286">MRHGVAMGLARYAGENVGEICWRALKGGGGVILCCWLFYVSFLVLSTHPCWQSSDCLAVLVTGDNAGRKLNSVEATATSLDHIVFGIAASAHKWKQRKPYIDLWWEPGRTRGFVWLDRPVNETSPPGPPIRISEDTSQFNYTHPQGMRSAIRISRIVSEIFRLGLPDVRWFVMGDDDTLFLPQNLVRVLAKYDHNQYYYIGSNSESTDQNAMHSYGMAYGGGGFAISYPLARDLAQVQDDCLHRYPHLYGSDQRVQACLAELGVPLTKEPGFHQFDIHGNLFGLLAAHPIAPLVSLHHLESVAPVFPNMTRVGALRHLMEAARVDPDRALQQSICYDARRKWTVSVSWGYCVQVLDRIELPRVLEFPLQTFVAWGHSMKTPFLFNTRPVPRNPCQRATVLFMENAASGNFSEDVVSRYTKLQPPELINSNCSRGHDGDHPNSLQKITVFSKKMRPDWTMAPRRHCCEVISSTKSGMEIEIRSCRDGEAVSPP</sequence>
<organism evidence="1">
    <name type="scientific">Picea sitchensis</name>
    <name type="common">Sitka spruce</name>
    <name type="synonym">Pinus sitchensis</name>
    <dbReference type="NCBI Taxonomy" id="3332"/>
    <lineage>
        <taxon>Eukaryota</taxon>
        <taxon>Viridiplantae</taxon>
        <taxon>Streptophyta</taxon>
        <taxon>Embryophyta</taxon>
        <taxon>Tracheophyta</taxon>
        <taxon>Spermatophyta</taxon>
        <taxon>Pinopsida</taxon>
        <taxon>Pinidae</taxon>
        <taxon>Conifers I</taxon>
        <taxon>Pinales</taxon>
        <taxon>Pinaceae</taxon>
        <taxon>Picea</taxon>
    </lineage>
</organism>
<dbReference type="FunFam" id="3.90.550.50:FF:000006">
    <property type="entry name" value="Fringe-related protein-like"/>
    <property type="match status" value="1"/>
</dbReference>
<dbReference type="AlphaFoldDB" id="B8LNL2"/>
<protein>
    <submittedName>
        <fullName evidence="1">Uncharacterized protein</fullName>
    </submittedName>
</protein>
<dbReference type="EMBL" id="EF677418">
    <property type="protein sequence ID" value="ABR17242.1"/>
    <property type="molecule type" value="mRNA"/>
</dbReference>
<dbReference type="Pfam" id="PF04646">
    <property type="entry name" value="DUF604"/>
    <property type="match status" value="1"/>
</dbReference>
<reference evidence="1" key="1">
    <citation type="submission" date="2007-06" db="EMBL/GenBank/DDBJ databases">
        <title>Full length cDNA sequences from Sitka Spruce (Picea sitchensis).</title>
        <authorList>
            <person name="Ralph S.G."/>
            <person name="Chun H.E."/>
            <person name="Liao N."/>
            <person name="Ali J."/>
            <person name="Reid K."/>
            <person name="Kolosova N."/>
            <person name="Cooper N."/>
            <person name="Cullis C."/>
            <person name="Jancsik S."/>
            <person name="Moore R."/>
            <person name="Mayo M."/>
            <person name="Wagner S."/>
            <person name="Holt R.A."/>
            <person name="Jones S.J.M."/>
            <person name="Marra M.A."/>
            <person name="Ritland C.E."/>
            <person name="Ritland K."/>
            <person name="Bohlmann J."/>
        </authorList>
    </citation>
    <scope>NUCLEOTIDE SEQUENCE</scope>
    <source>
        <tissue evidence="1">Green portion of the leader tissue</tissue>
    </source>
</reference>
<accession>B8LNL2</accession>
<proteinExistence type="evidence at transcript level"/>
<name>B8LNL2_PICSI</name>
<dbReference type="Gene3D" id="3.90.550.50">
    <property type="match status" value="1"/>
</dbReference>
<evidence type="ECO:0000313" key="1">
    <source>
        <dbReference type="EMBL" id="ABR17242.1"/>
    </source>
</evidence>
<dbReference type="InterPro" id="IPR006740">
    <property type="entry name" value="DUF604"/>
</dbReference>
<dbReference type="CAZy" id="GT31">
    <property type="family name" value="Glycosyltransferase Family 31"/>
</dbReference>